<keyword evidence="3" id="KW-1185">Reference proteome</keyword>
<feature type="transmembrane region" description="Helical" evidence="1">
    <location>
        <begin position="270"/>
        <end position="294"/>
    </location>
</feature>
<dbReference type="Pfam" id="PF05940">
    <property type="entry name" value="NnrS"/>
    <property type="match status" value="1"/>
</dbReference>
<evidence type="ECO:0000313" key="2">
    <source>
        <dbReference type="EMBL" id="PWG01735.1"/>
    </source>
</evidence>
<dbReference type="OrthoDB" id="9770040at2"/>
<accession>A0A2U2J073</accession>
<dbReference type="Proteomes" id="UP000245916">
    <property type="component" value="Unassembled WGS sequence"/>
</dbReference>
<feature type="transmembrane region" description="Helical" evidence="1">
    <location>
        <begin position="117"/>
        <end position="134"/>
    </location>
</feature>
<feature type="transmembrane region" description="Helical" evidence="1">
    <location>
        <begin position="21"/>
        <end position="44"/>
    </location>
</feature>
<feature type="transmembrane region" description="Helical" evidence="1">
    <location>
        <begin position="94"/>
        <end position="111"/>
    </location>
</feature>
<name>A0A2U2J073_9SPHN</name>
<sequence>MKTTAQILRDYRGPALFSFGFRPFFLLASVWAALAVPLWMLALFGAGEDMAAIFTRDWHVHEMLFGYTGAVIVGYMIVAGANWTGHYPVAGRPVVLLAALWIAGRAAMLAISALGPAAAVIDAAFLVLFALAMWREQLAASNWRSLGPCIVISLIAIADIGFHARAIVPELGPASERMALGLVTFLITLMGGRLVPSFTSNWMMQQKIKPVPPPPGRFDQATVGVTGAAILLWLLLPSSPLTGATLVVAGTGLFVRLLRWRGWVAGRDGMVLILHLGYFWCVLGLVLLGASILAPADVPVTAAVHALTAGAIGVMTLAMMTRTSRSHTGRERRADEITLVIYALVNAAAVMRVLAPFLIPIHLELLGLSSACWSLAFALFALSYGPMLTRPWRRRT</sequence>
<reference evidence="2 3" key="1">
    <citation type="submission" date="2018-05" db="EMBL/GenBank/DDBJ databases">
        <title>Genome of Sphingosinicella humi QZX222.</title>
        <authorList>
            <person name="Qiao Z."/>
            <person name="Wang G."/>
        </authorList>
    </citation>
    <scope>NUCLEOTIDE SEQUENCE [LARGE SCALE GENOMIC DNA]</scope>
    <source>
        <strain evidence="2 3">QZX222</strain>
    </source>
</reference>
<protein>
    <submittedName>
        <fullName evidence="2">NnrS family protein</fullName>
    </submittedName>
</protein>
<feature type="transmembrane region" description="Helical" evidence="1">
    <location>
        <begin position="217"/>
        <end position="235"/>
    </location>
</feature>
<keyword evidence="1" id="KW-1133">Transmembrane helix</keyword>
<gene>
    <name evidence="2" type="ORF">DF286_01760</name>
</gene>
<feature type="transmembrane region" description="Helical" evidence="1">
    <location>
        <begin position="241"/>
        <end position="258"/>
    </location>
</feature>
<feature type="transmembrane region" description="Helical" evidence="1">
    <location>
        <begin position="339"/>
        <end position="359"/>
    </location>
</feature>
<evidence type="ECO:0000256" key="1">
    <source>
        <dbReference type="SAM" id="Phobius"/>
    </source>
</evidence>
<feature type="transmembrane region" description="Helical" evidence="1">
    <location>
        <begin position="146"/>
        <end position="166"/>
    </location>
</feature>
<dbReference type="RefSeq" id="WP_109269874.1">
    <property type="nucleotide sequence ID" value="NZ_QFFF01000001.1"/>
</dbReference>
<dbReference type="EMBL" id="QFFF01000001">
    <property type="protein sequence ID" value="PWG01735.1"/>
    <property type="molecule type" value="Genomic_DNA"/>
</dbReference>
<dbReference type="InterPro" id="IPR010266">
    <property type="entry name" value="NnrS"/>
</dbReference>
<organism evidence="2 3">
    <name type="scientific">Allosphingosinicella humi</name>
    <dbReference type="NCBI Taxonomy" id="2068657"/>
    <lineage>
        <taxon>Bacteria</taxon>
        <taxon>Pseudomonadati</taxon>
        <taxon>Pseudomonadota</taxon>
        <taxon>Alphaproteobacteria</taxon>
        <taxon>Sphingomonadales</taxon>
        <taxon>Sphingomonadaceae</taxon>
        <taxon>Allosphingosinicella</taxon>
    </lineage>
</organism>
<feature type="transmembrane region" description="Helical" evidence="1">
    <location>
        <begin position="178"/>
        <end position="196"/>
    </location>
</feature>
<comment type="caution">
    <text evidence="2">The sequence shown here is derived from an EMBL/GenBank/DDBJ whole genome shotgun (WGS) entry which is preliminary data.</text>
</comment>
<dbReference type="AlphaFoldDB" id="A0A2U2J073"/>
<keyword evidence="1" id="KW-0472">Membrane</keyword>
<proteinExistence type="predicted"/>
<evidence type="ECO:0000313" key="3">
    <source>
        <dbReference type="Proteomes" id="UP000245916"/>
    </source>
</evidence>
<keyword evidence="1" id="KW-0812">Transmembrane</keyword>
<feature type="transmembrane region" description="Helical" evidence="1">
    <location>
        <begin position="365"/>
        <end position="385"/>
    </location>
</feature>
<feature type="transmembrane region" description="Helical" evidence="1">
    <location>
        <begin position="64"/>
        <end position="82"/>
    </location>
</feature>
<feature type="transmembrane region" description="Helical" evidence="1">
    <location>
        <begin position="300"/>
        <end position="318"/>
    </location>
</feature>